<dbReference type="AlphaFoldDB" id="A0A847S4L3"/>
<evidence type="ECO:0000259" key="4">
    <source>
        <dbReference type="Pfam" id="PF09084"/>
    </source>
</evidence>
<dbReference type="PROSITE" id="PS51257">
    <property type="entry name" value="PROKAR_LIPOPROTEIN"/>
    <property type="match status" value="1"/>
</dbReference>
<protein>
    <submittedName>
        <fullName evidence="5">ABC transporter substrate-binding protein</fullName>
    </submittedName>
</protein>
<accession>A0A847S4L3</accession>
<dbReference type="GO" id="GO:0042597">
    <property type="term" value="C:periplasmic space"/>
    <property type="evidence" value="ECO:0007669"/>
    <property type="project" value="UniProtKB-SubCell"/>
</dbReference>
<dbReference type="PANTHER" id="PTHR30024:SF47">
    <property type="entry name" value="TAURINE-BINDING PERIPLASMIC PROTEIN"/>
    <property type="match status" value="1"/>
</dbReference>
<sequence length="317" mass="34962">MRLLMLLLCLLLVSCTPPPPPLRIGLNAWPGYEFLYLAEHLKYYRDEGIEVQIIPFSTLGDGRRAFERGQVDVMGSTLLEPLMARELAPVEPVAFYVTDYSNGADMLIARKSIPDVAGLRGKRLGLESGTVDVLTAGLALRSAQMGYADVDLQNLTQPQAVNAYLRGELDAIQTYPPFSQSVLKSEDAHVIFDTARSPGNVVDILVTHKDMVRTRRDDLVKLVRAFHRAQQYHRAHPTEANAIMAGREGISPTEFADSLKGIQLVYLPDQASYFQQGKLARLMLTTHQTLQSLNLLKQTPCGAACLDGSITQRAGTP</sequence>
<evidence type="ECO:0000256" key="1">
    <source>
        <dbReference type="ARBA" id="ARBA00004418"/>
    </source>
</evidence>
<dbReference type="Gene3D" id="3.40.190.10">
    <property type="entry name" value="Periplasmic binding protein-like II"/>
    <property type="match status" value="2"/>
</dbReference>
<evidence type="ECO:0000313" key="6">
    <source>
        <dbReference type="Proteomes" id="UP000587991"/>
    </source>
</evidence>
<feature type="domain" description="SsuA/THI5-like" evidence="4">
    <location>
        <begin position="33"/>
        <end position="240"/>
    </location>
</feature>
<name>A0A847S4L3_9NEIS</name>
<keyword evidence="6" id="KW-1185">Reference proteome</keyword>
<comment type="subcellular location">
    <subcellularLocation>
        <location evidence="1">Periplasm</location>
    </subcellularLocation>
</comment>
<evidence type="ECO:0000256" key="3">
    <source>
        <dbReference type="ARBA" id="ARBA00022729"/>
    </source>
</evidence>
<reference evidence="5 6" key="1">
    <citation type="submission" date="2020-04" db="EMBL/GenBank/DDBJ databases">
        <title>Draft genome of Leeia sp. IMCC25680.</title>
        <authorList>
            <person name="Song J."/>
            <person name="Cho J.-C."/>
        </authorList>
    </citation>
    <scope>NUCLEOTIDE SEQUENCE [LARGE SCALE GENOMIC DNA]</scope>
    <source>
        <strain evidence="5 6">IMCC25680</strain>
    </source>
</reference>
<comment type="caution">
    <text evidence="5">The sequence shown here is derived from an EMBL/GenBank/DDBJ whole genome shotgun (WGS) entry which is preliminary data.</text>
</comment>
<proteinExistence type="inferred from homology"/>
<dbReference type="PANTHER" id="PTHR30024">
    <property type="entry name" value="ALIPHATIC SULFONATES-BINDING PROTEIN-RELATED"/>
    <property type="match status" value="1"/>
</dbReference>
<dbReference type="InterPro" id="IPR015168">
    <property type="entry name" value="SsuA/THI5"/>
</dbReference>
<dbReference type="Proteomes" id="UP000587991">
    <property type="component" value="Unassembled WGS sequence"/>
</dbReference>
<evidence type="ECO:0000256" key="2">
    <source>
        <dbReference type="ARBA" id="ARBA00010742"/>
    </source>
</evidence>
<dbReference type="Pfam" id="PF09084">
    <property type="entry name" value="NMT1"/>
    <property type="match status" value="1"/>
</dbReference>
<dbReference type="SUPFAM" id="SSF53850">
    <property type="entry name" value="Periplasmic binding protein-like II"/>
    <property type="match status" value="1"/>
</dbReference>
<organism evidence="5 6">
    <name type="scientific">Leeia aquatica</name>
    <dbReference type="NCBI Taxonomy" id="2725557"/>
    <lineage>
        <taxon>Bacteria</taxon>
        <taxon>Pseudomonadati</taxon>
        <taxon>Pseudomonadota</taxon>
        <taxon>Betaproteobacteria</taxon>
        <taxon>Neisseriales</taxon>
        <taxon>Leeiaceae</taxon>
        <taxon>Leeia</taxon>
    </lineage>
</organism>
<keyword evidence="3" id="KW-0732">Signal</keyword>
<gene>
    <name evidence="5" type="ORF">HF682_16050</name>
</gene>
<dbReference type="RefSeq" id="WP_168878346.1">
    <property type="nucleotide sequence ID" value="NZ_JABAIM010000004.1"/>
</dbReference>
<comment type="similarity">
    <text evidence="2">Belongs to the bacterial solute-binding protein SsuA/TauA family.</text>
</comment>
<evidence type="ECO:0000313" key="5">
    <source>
        <dbReference type="EMBL" id="NLR76681.1"/>
    </source>
</evidence>
<dbReference type="EMBL" id="JABAIM010000004">
    <property type="protein sequence ID" value="NLR76681.1"/>
    <property type="molecule type" value="Genomic_DNA"/>
</dbReference>